<reference evidence="2 3" key="1">
    <citation type="submission" date="2018-01" db="EMBL/GenBank/DDBJ databases">
        <title>Genome sequence of Mycobacterium phage D29.</title>
        <authorList>
            <person name="Uchiyama J."/>
            <person name="Matsuzaki S."/>
        </authorList>
    </citation>
    <scope>NUCLEOTIDE SEQUENCE [LARGE SCALE GENOMIC DNA]</scope>
</reference>
<evidence type="ECO:0000313" key="3">
    <source>
        <dbReference type="Proteomes" id="UP000250156"/>
    </source>
</evidence>
<dbReference type="Proteomes" id="UP000250156">
    <property type="component" value="Segment"/>
</dbReference>
<accession>A0A2Z5XCX4</accession>
<sequence>MGWLSNADSFPINEGLKAPPKSRFRRLAKSAFRALLSNNRPNKGRGIDPATAGSSAAPEARLIEGVTQPCTALVRVRTGALNRGSSTFSTFG</sequence>
<organismHost>
    <name type="scientific">Mycobacterium</name>
    <dbReference type="NCBI Taxonomy" id="1763"/>
</organismHost>
<proteinExistence type="predicted"/>
<protein>
    <submittedName>
        <fullName evidence="2">Uncharacterized protein</fullName>
    </submittedName>
</protein>
<dbReference type="EMBL" id="AP018480">
    <property type="protein sequence ID" value="BBC44130.1"/>
    <property type="molecule type" value="Genomic_DNA"/>
</dbReference>
<organism evidence="2 3">
    <name type="scientific">Mycobacterium phage D29</name>
    <name type="common">Mycobacteriophage D29</name>
    <dbReference type="NCBI Taxonomy" id="28369"/>
    <lineage>
        <taxon>Viruses</taxon>
        <taxon>Duplodnaviria</taxon>
        <taxon>Heunggongvirae</taxon>
        <taxon>Uroviricota</taxon>
        <taxon>Caudoviricetes</taxon>
        <taxon>Fromanvirus</taxon>
    </lineage>
</organism>
<evidence type="ECO:0000256" key="1">
    <source>
        <dbReference type="SAM" id="MobiDB-lite"/>
    </source>
</evidence>
<name>A0A2Z5XCX4_BPMD2</name>
<evidence type="ECO:0000313" key="2">
    <source>
        <dbReference type="EMBL" id="BBC44130.1"/>
    </source>
</evidence>
<feature type="region of interest" description="Disordered" evidence="1">
    <location>
        <begin position="35"/>
        <end position="60"/>
    </location>
</feature>